<dbReference type="Proteomes" id="UP000261500">
    <property type="component" value="Unplaced"/>
</dbReference>
<feature type="domain" description="Ig-like" evidence="11">
    <location>
        <begin position="60"/>
        <end position="173"/>
    </location>
</feature>
<reference evidence="12" key="1">
    <citation type="submission" date="2025-08" db="UniProtKB">
        <authorList>
            <consortium name="Ensembl"/>
        </authorList>
    </citation>
    <scope>IDENTIFICATION</scope>
</reference>
<dbReference type="Ensembl" id="ENSPLAT00000010653.1">
    <property type="protein sequence ID" value="ENSPLAP00000021565.1"/>
    <property type="gene ID" value="ENSPLAG00000005410.1"/>
</dbReference>
<comment type="similarity">
    <text evidence="9">Belongs to the immunoglobulin superfamily. TIM family.</text>
</comment>
<evidence type="ECO:0000256" key="8">
    <source>
        <dbReference type="ARBA" id="ARBA00023319"/>
    </source>
</evidence>
<evidence type="ECO:0000256" key="4">
    <source>
        <dbReference type="ARBA" id="ARBA00022989"/>
    </source>
</evidence>
<evidence type="ECO:0000256" key="10">
    <source>
        <dbReference type="SAM" id="Phobius"/>
    </source>
</evidence>
<keyword evidence="4 10" id="KW-1133">Transmembrane helix</keyword>
<keyword evidence="2 10" id="KW-0812">Transmembrane</keyword>
<keyword evidence="5 10" id="KW-0472">Membrane</keyword>
<dbReference type="GO" id="GO:0016020">
    <property type="term" value="C:membrane"/>
    <property type="evidence" value="ECO:0007669"/>
    <property type="project" value="UniProtKB-SubCell"/>
</dbReference>
<evidence type="ECO:0000256" key="1">
    <source>
        <dbReference type="ARBA" id="ARBA00004479"/>
    </source>
</evidence>
<keyword evidence="6" id="KW-1015">Disulfide bond</keyword>
<dbReference type="GO" id="GO:0001786">
    <property type="term" value="F:phosphatidylserine binding"/>
    <property type="evidence" value="ECO:0007669"/>
    <property type="project" value="TreeGrafter"/>
</dbReference>
<evidence type="ECO:0000256" key="2">
    <source>
        <dbReference type="ARBA" id="ARBA00022692"/>
    </source>
</evidence>
<dbReference type="GO" id="GO:0043277">
    <property type="term" value="P:apoptotic cell clearance"/>
    <property type="evidence" value="ECO:0007669"/>
    <property type="project" value="TreeGrafter"/>
</dbReference>
<dbReference type="Gene3D" id="2.60.40.10">
    <property type="entry name" value="Immunoglobulins"/>
    <property type="match status" value="1"/>
</dbReference>
<evidence type="ECO:0000313" key="12">
    <source>
        <dbReference type="Ensembl" id="ENSPLAP00000021565.1"/>
    </source>
</evidence>
<name>A0A3B3V715_9TELE</name>
<dbReference type="PROSITE" id="PS50835">
    <property type="entry name" value="IG_LIKE"/>
    <property type="match status" value="1"/>
</dbReference>
<evidence type="ECO:0000313" key="13">
    <source>
        <dbReference type="Proteomes" id="UP000261500"/>
    </source>
</evidence>
<dbReference type="InterPro" id="IPR003599">
    <property type="entry name" value="Ig_sub"/>
</dbReference>
<keyword evidence="8" id="KW-0393">Immunoglobulin domain</keyword>
<dbReference type="InterPro" id="IPR013783">
    <property type="entry name" value="Ig-like_fold"/>
</dbReference>
<evidence type="ECO:0000256" key="7">
    <source>
        <dbReference type="ARBA" id="ARBA00023180"/>
    </source>
</evidence>
<evidence type="ECO:0000256" key="3">
    <source>
        <dbReference type="ARBA" id="ARBA00022729"/>
    </source>
</evidence>
<dbReference type="STRING" id="48699.ENSPLAP00000021565"/>
<evidence type="ECO:0000256" key="5">
    <source>
        <dbReference type="ARBA" id="ARBA00023136"/>
    </source>
</evidence>
<keyword evidence="7" id="KW-0325">Glycoprotein</keyword>
<dbReference type="Pfam" id="PF07686">
    <property type="entry name" value="V-set"/>
    <property type="match status" value="1"/>
</dbReference>
<accession>A0A3B3V715</accession>
<dbReference type="GeneTree" id="ENSGT00940000163509"/>
<protein>
    <submittedName>
        <fullName evidence="12">Hepatitis A virus cellular receptor 1 homolog</fullName>
    </submittedName>
</protein>
<evidence type="ECO:0000256" key="9">
    <source>
        <dbReference type="ARBA" id="ARBA00038203"/>
    </source>
</evidence>
<proteinExistence type="inferred from homology"/>
<keyword evidence="3" id="KW-0732">Signal</keyword>
<dbReference type="FunFam" id="2.60.40.10:FF:000774">
    <property type="entry name" value="Hepatitis A virus cellular receptor 1"/>
    <property type="match status" value="1"/>
</dbReference>
<sequence length="281" mass="31215">MTEMTAGSGESLDRGKRELHNLANKGQSGPECMWWQKYMVASLKDMLTQYPTPMCGLLIPFLLILIQVSSCTITVTGYIGQDVTLPCSYDVQANGIVSFCWGHGQVPRSKCSNTVLSSDNGDVTFRESPRYQLLSQVMQGDISLTIVKAQKTDSGVYGCRVEIPGLFNDQKINVHLIMEEAPMEELDVQSTTEAVTVTVSKGSKIPKIQSVTSQVNFSLHENFKALLEAENIGRIAAIFFLTIILILILIIRRKVLMGRTTRQQLNTKTAENIYETIPMTQ</sequence>
<evidence type="ECO:0000259" key="11">
    <source>
        <dbReference type="PROSITE" id="PS50835"/>
    </source>
</evidence>
<dbReference type="PANTHER" id="PTHR46608">
    <property type="entry name" value="T-CELL IMMUNOGLOBULIN AND MUCIN DOMAIN-CONTAINING PROTEIN 4"/>
    <property type="match status" value="1"/>
</dbReference>
<keyword evidence="13" id="KW-1185">Reference proteome</keyword>
<feature type="transmembrane region" description="Helical" evidence="10">
    <location>
        <begin position="232"/>
        <end position="251"/>
    </location>
</feature>
<dbReference type="AlphaFoldDB" id="A0A3B3V715"/>
<dbReference type="GO" id="GO:0060097">
    <property type="term" value="P:cytoskeletal rearrangement involved in phagocytosis, engulfment"/>
    <property type="evidence" value="ECO:0007669"/>
    <property type="project" value="TreeGrafter"/>
</dbReference>
<reference evidence="12" key="2">
    <citation type="submission" date="2025-09" db="UniProtKB">
        <authorList>
            <consortium name="Ensembl"/>
        </authorList>
    </citation>
    <scope>IDENTIFICATION</scope>
</reference>
<dbReference type="InterPro" id="IPR036179">
    <property type="entry name" value="Ig-like_dom_sf"/>
</dbReference>
<dbReference type="PANTHER" id="PTHR46608:SF3">
    <property type="entry name" value="T-CELL IMMUNOGLOBULIN AND MUCIN DOMAIN-CONTAINING PROTEIN 4"/>
    <property type="match status" value="1"/>
</dbReference>
<dbReference type="InterPro" id="IPR007110">
    <property type="entry name" value="Ig-like_dom"/>
</dbReference>
<comment type="subcellular location">
    <subcellularLocation>
        <location evidence="1">Membrane</location>
        <topology evidence="1">Single-pass type I membrane protein</topology>
    </subcellularLocation>
</comment>
<evidence type="ECO:0000256" key="6">
    <source>
        <dbReference type="ARBA" id="ARBA00023157"/>
    </source>
</evidence>
<dbReference type="SUPFAM" id="SSF48726">
    <property type="entry name" value="Immunoglobulin"/>
    <property type="match status" value="1"/>
</dbReference>
<dbReference type="InterPro" id="IPR013106">
    <property type="entry name" value="Ig_V-set"/>
</dbReference>
<dbReference type="SMART" id="SM00409">
    <property type="entry name" value="IG"/>
    <property type="match status" value="1"/>
</dbReference>
<organism evidence="12 13">
    <name type="scientific">Poecilia latipinna</name>
    <name type="common">sailfin molly</name>
    <dbReference type="NCBI Taxonomy" id="48699"/>
    <lineage>
        <taxon>Eukaryota</taxon>
        <taxon>Metazoa</taxon>
        <taxon>Chordata</taxon>
        <taxon>Craniata</taxon>
        <taxon>Vertebrata</taxon>
        <taxon>Euteleostomi</taxon>
        <taxon>Actinopterygii</taxon>
        <taxon>Neopterygii</taxon>
        <taxon>Teleostei</taxon>
        <taxon>Neoteleostei</taxon>
        <taxon>Acanthomorphata</taxon>
        <taxon>Ovalentaria</taxon>
        <taxon>Atherinomorphae</taxon>
        <taxon>Cyprinodontiformes</taxon>
        <taxon>Poeciliidae</taxon>
        <taxon>Poeciliinae</taxon>
        <taxon>Poecilia</taxon>
    </lineage>
</organism>